<protein>
    <recommendedName>
        <fullName evidence="4">Serine/threonine-protein kinase 1</fullName>
        <ecNumber evidence="3">2.7.11.1</ecNumber>
    </recommendedName>
</protein>
<dbReference type="PROSITE" id="PS50011">
    <property type="entry name" value="PROTEIN_KINASE_DOM"/>
    <property type="match status" value="1"/>
</dbReference>
<keyword evidence="15" id="KW-1185">Reference proteome</keyword>
<evidence type="ECO:0000313" key="15">
    <source>
        <dbReference type="Proteomes" id="UP000694680"/>
    </source>
</evidence>
<dbReference type="PANTHER" id="PTHR22984">
    <property type="entry name" value="SERINE/THREONINE-PROTEIN KINASE PIM"/>
    <property type="match status" value="1"/>
</dbReference>
<comment type="similarity">
    <text evidence="2">Belongs to the protein kinase superfamily. CAMK Ser/Thr protein kinase family. PIM subfamily.</text>
</comment>
<dbReference type="AlphaFoldDB" id="A0A8C5ETI1"/>
<dbReference type="Ensembl" id="ENSGWIT00000028672.1">
    <property type="protein sequence ID" value="ENSGWIP00000026259.1"/>
    <property type="gene ID" value="ENSGWIG00000013785.1"/>
</dbReference>
<sequence length="208" mass="24012">MMKAAGKLVRGGHHNPAIIELVDVFELRDEVLMIMELLNDTMDLVDYSTINDLTIQEHQVKDIINQIINAAVTMHRNGVFHRDIKADNILITSTNGTQTVKIIDFGCSDWVKDKPYYDYKGTFAFAPPEYFSCKKYHAEQTTVWQIGILLQNLYSDDIIDTFEFISEEQQTINHLSRLGKSFASQCLRMDSALRPRLEDLLKHPWFKV</sequence>
<evidence type="ECO:0000256" key="1">
    <source>
        <dbReference type="ARBA" id="ARBA00004192"/>
    </source>
</evidence>
<keyword evidence="7" id="KW-0547">Nucleotide-binding</keyword>
<dbReference type="InterPro" id="IPR008271">
    <property type="entry name" value="Ser/Thr_kinase_AS"/>
</dbReference>
<dbReference type="PROSITE" id="PS00108">
    <property type="entry name" value="PROTEIN_KINASE_ST"/>
    <property type="match status" value="1"/>
</dbReference>
<keyword evidence="5" id="KW-0723">Serine/threonine-protein kinase</keyword>
<evidence type="ECO:0000256" key="11">
    <source>
        <dbReference type="ARBA" id="ARBA00047899"/>
    </source>
</evidence>
<evidence type="ECO:0000313" key="14">
    <source>
        <dbReference type="Ensembl" id="ENSGWIP00000026259.1"/>
    </source>
</evidence>
<comment type="subcellular location">
    <subcellularLocation>
        <location evidence="1">Host cytoplasm</location>
    </subcellularLocation>
</comment>
<evidence type="ECO:0000259" key="13">
    <source>
        <dbReference type="PROSITE" id="PS50011"/>
    </source>
</evidence>
<evidence type="ECO:0000256" key="4">
    <source>
        <dbReference type="ARBA" id="ARBA00016885"/>
    </source>
</evidence>
<dbReference type="GO" id="GO:0004674">
    <property type="term" value="F:protein serine/threonine kinase activity"/>
    <property type="evidence" value="ECO:0007669"/>
    <property type="project" value="UniProtKB-KW"/>
</dbReference>
<dbReference type="InterPro" id="IPR011009">
    <property type="entry name" value="Kinase-like_dom_sf"/>
</dbReference>
<organism evidence="14 15">
    <name type="scientific">Gouania willdenowi</name>
    <name type="common">Blunt-snouted clingfish</name>
    <name type="synonym">Lepadogaster willdenowi</name>
    <dbReference type="NCBI Taxonomy" id="441366"/>
    <lineage>
        <taxon>Eukaryota</taxon>
        <taxon>Metazoa</taxon>
        <taxon>Chordata</taxon>
        <taxon>Craniata</taxon>
        <taxon>Vertebrata</taxon>
        <taxon>Euteleostomi</taxon>
        <taxon>Actinopterygii</taxon>
        <taxon>Neopterygii</taxon>
        <taxon>Teleostei</taxon>
        <taxon>Neoteleostei</taxon>
        <taxon>Acanthomorphata</taxon>
        <taxon>Ovalentaria</taxon>
        <taxon>Blenniimorphae</taxon>
        <taxon>Blenniiformes</taxon>
        <taxon>Gobiesocoidei</taxon>
        <taxon>Gobiesocidae</taxon>
        <taxon>Gobiesocinae</taxon>
        <taxon>Gouania</taxon>
    </lineage>
</organism>
<dbReference type="Pfam" id="PF00069">
    <property type="entry name" value="Pkinase"/>
    <property type="match status" value="1"/>
</dbReference>
<keyword evidence="6" id="KW-0808">Transferase</keyword>
<evidence type="ECO:0000256" key="10">
    <source>
        <dbReference type="ARBA" id="ARBA00023200"/>
    </source>
</evidence>
<dbReference type="GO" id="GO:0005737">
    <property type="term" value="C:cytoplasm"/>
    <property type="evidence" value="ECO:0007669"/>
    <property type="project" value="TreeGrafter"/>
</dbReference>
<dbReference type="Gene3D" id="1.10.510.10">
    <property type="entry name" value="Transferase(Phosphotransferase) domain 1"/>
    <property type="match status" value="1"/>
</dbReference>
<accession>A0A8C5ETI1</accession>
<evidence type="ECO:0000256" key="6">
    <source>
        <dbReference type="ARBA" id="ARBA00022679"/>
    </source>
</evidence>
<dbReference type="GO" id="GO:0005524">
    <property type="term" value="F:ATP binding"/>
    <property type="evidence" value="ECO:0007669"/>
    <property type="project" value="UniProtKB-KW"/>
</dbReference>
<comment type="catalytic activity">
    <reaction evidence="11">
        <text>L-threonyl-[protein] + ATP = O-phospho-L-threonyl-[protein] + ADP + H(+)</text>
        <dbReference type="Rhea" id="RHEA:46608"/>
        <dbReference type="Rhea" id="RHEA-COMP:11060"/>
        <dbReference type="Rhea" id="RHEA-COMP:11605"/>
        <dbReference type="ChEBI" id="CHEBI:15378"/>
        <dbReference type="ChEBI" id="CHEBI:30013"/>
        <dbReference type="ChEBI" id="CHEBI:30616"/>
        <dbReference type="ChEBI" id="CHEBI:61977"/>
        <dbReference type="ChEBI" id="CHEBI:456216"/>
        <dbReference type="EC" id="2.7.11.1"/>
    </reaction>
</comment>
<dbReference type="InterPro" id="IPR051138">
    <property type="entry name" value="PIM_Ser/Thr_kinase"/>
</dbReference>
<feature type="domain" description="Protein kinase" evidence="13">
    <location>
        <begin position="1"/>
        <end position="206"/>
    </location>
</feature>
<comment type="catalytic activity">
    <reaction evidence="12">
        <text>L-seryl-[protein] + ATP = O-phospho-L-seryl-[protein] + ADP + H(+)</text>
        <dbReference type="Rhea" id="RHEA:17989"/>
        <dbReference type="Rhea" id="RHEA-COMP:9863"/>
        <dbReference type="Rhea" id="RHEA-COMP:11604"/>
        <dbReference type="ChEBI" id="CHEBI:15378"/>
        <dbReference type="ChEBI" id="CHEBI:29999"/>
        <dbReference type="ChEBI" id="CHEBI:30616"/>
        <dbReference type="ChEBI" id="CHEBI:83421"/>
        <dbReference type="ChEBI" id="CHEBI:456216"/>
        <dbReference type="EC" id="2.7.11.1"/>
    </reaction>
</comment>
<reference evidence="14" key="3">
    <citation type="submission" date="2025-09" db="UniProtKB">
        <authorList>
            <consortium name="Ensembl"/>
        </authorList>
    </citation>
    <scope>IDENTIFICATION</scope>
</reference>
<keyword evidence="8" id="KW-0418">Kinase</keyword>
<keyword evidence="9" id="KW-0067">ATP-binding</keyword>
<evidence type="ECO:0000256" key="3">
    <source>
        <dbReference type="ARBA" id="ARBA00012513"/>
    </source>
</evidence>
<dbReference type="SUPFAM" id="SSF56112">
    <property type="entry name" value="Protein kinase-like (PK-like)"/>
    <property type="match status" value="1"/>
</dbReference>
<evidence type="ECO:0000256" key="5">
    <source>
        <dbReference type="ARBA" id="ARBA00022527"/>
    </source>
</evidence>
<evidence type="ECO:0000256" key="12">
    <source>
        <dbReference type="ARBA" id="ARBA00048679"/>
    </source>
</evidence>
<evidence type="ECO:0000256" key="7">
    <source>
        <dbReference type="ARBA" id="ARBA00022741"/>
    </source>
</evidence>
<dbReference type="PANTHER" id="PTHR22984:SF25">
    <property type="entry name" value="PROTEIN KINASE DOMAIN-CONTAINING PROTEIN"/>
    <property type="match status" value="1"/>
</dbReference>
<dbReference type="EC" id="2.7.11.1" evidence="3"/>
<reference evidence="14" key="1">
    <citation type="submission" date="2020-06" db="EMBL/GenBank/DDBJ databases">
        <authorList>
            <consortium name="Wellcome Sanger Institute Data Sharing"/>
        </authorList>
    </citation>
    <scope>NUCLEOTIDE SEQUENCE [LARGE SCALE GENOMIC DNA]</scope>
</reference>
<evidence type="ECO:0000256" key="9">
    <source>
        <dbReference type="ARBA" id="ARBA00022840"/>
    </source>
</evidence>
<dbReference type="Proteomes" id="UP000694680">
    <property type="component" value="Chromosome 16"/>
</dbReference>
<proteinExistence type="inferred from homology"/>
<name>A0A8C5ETI1_GOUWI</name>
<evidence type="ECO:0000256" key="8">
    <source>
        <dbReference type="ARBA" id="ARBA00022777"/>
    </source>
</evidence>
<reference evidence="14" key="2">
    <citation type="submission" date="2025-08" db="UniProtKB">
        <authorList>
            <consortium name="Ensembl"/>
        </authorList>
    </citation>
    <scope>IDENTIFICATION</scope>
</reference>
<evidence type="ECO:0000256" key="2">
    <source>
        <dbReference type="ARBA" id="ARBA00005505"/>
    </source>
</evidence>
<dbReference type="SMART" id="SM00220">
    <property type="entry name" value="S_TKc"/>
    <property type="match status" value="1"/>
</dbReference>
<dbReference type="InterPro" id="IPR000719">
    <property type="entry name" value="Prot_kinase_dom"/>
</dbReference>
<keyword evidence="10" id="KW-1035">Host cytoplasm</keyword>